<reference evidence="2 3" key="1">
    <citation type="submission" date="2020-07" db="EMBL/GenBank/DDBJ databases">
        <title>Thermoactinomyces phylogeny.</title>
        <authorList>
            <person name="Dunlap C."/>
        </authorList>
    </citation>
    <scope>NUCLEOTIDE SEQUENCE [LARGE SCALE GENOMIC DNA]</scope>
    <source>
        <strain evidence="2 3">AMNI-1</strain>
    </source>
</reference>
<dbReference type="InterPro" id="IPR018977">
    <property type="entry name" value="NurA_domain"/>
</dbReference>
<dbReference type="AlphaFoldDB" id="A0A7W1XQ57"/>
<keyword evidence="3" id="KW-1185">Reference proteome</keyword>
<dbReference type="SMART" id="SM00933">
    <property type="entry name" value="NurA"/>
    <property type="match status" value="1"/>
</dbReference>
<dbReference type="Pfam" id="PF09376">
    <property type="entry name" value="NurA"/>
    <property type="match status" value="1"/>
</dbReference>
<evidence type="ECO:0000313" key="3">
    <source>
        <dbReference type="Proteomes" id="UP000538292"/>
    </source>
</evidence>
<name>A0A7W1XQ57_9BACL</name>
<proteinExistence type="predicted"/>
<sequence>MLPVSVELKNKLKQLNESLKQVYPSRSFDEANIRERLQEAGTFYQLNKLSGAEIRDWLQDGLLVGVDGSVNSTKGSQDRTLSVFQALAKGTQGEEKWAADVYTPLLEDEGGKDGSAAREARKRGAFLSRLEMKVTIEAIQDWAPRVVMADGSLLHYSIDDNEVWEQLARLAEMKDSLLVGVSEEIGSRTLVKELFPEYRAWTDRDLLYGVLKMGEAYEWEGWSRADGRNQAGNSMWKLVFRTSRSPQPIGLDGLSSQHGERLQLAKLVYSLTPEQGRGIPYWLDIVDRQVRVTDPLVETMVDQYIDPEIRYRLLSSKRSDRMI</sequence>
<feature type="domain" description="NurA" evidence="1">
    <location>
        <begin position="61"/>
        <end position="292"/>
    </location>
</feature>
<dbReference type="Proteomes" id="UP000538292">
    <property type="component" value="Unassembled WGS sequence"/>
</dbReference>
<accession>A0A7W1XQ57</accession>
<comment type="caution">
    <text evidence="2">The sequence shown here is derived from an EMBL/GenBank/DDBJ whole genome shotgun (WGS) entry which is preliminary data.</text>
</comment>
<protein>
    <submittedName>
        <fullName evidence="2">DNA double-strand break repair nuclease NurA</fullName>
    </submittedName>
</protein>
<gene>
    <name evidence="2" type="ORF">H2C83_02600</name>
</gene>
<dbReference type="EMBL" id="JACEOL010000007">
    <property type="protein sequence ID" value="MBA4601233.1"/>
    <property type="molecule type" value="Genomic_DNA"/>
</dbReference>
<organism evidence="2 3">
    <name type="scientific">Thermoactinomyces mirandus</name>
    <dbReference type="NCBI Taxonomy" id="2756294"/>
    <lineage>
        <taxon>Bacteria</taxon>
        <taxon>Bacillati</taxon>
        <taxon>Bacillota</taxon>
        <taxon>Bacilli</taxon>
        <taxon>Bacillales</taxon>
        <taxon>Thermoactinomycetaceae</taxon>
        <taxon>Thermoactinomyces</taxon>
    </lineage>
</organism>
<evidence type="ECO:0000313" key="2">
    <source>
        <dbReference type="EMBL" id="MBA4601233.1"/>
    </source>
</evidence>
<evidence type="ECO:0000259" key="1">
    <source>
        <dbReference type="SMART" id="SM00933"/>
    </source>
</evidence>